<feature type="region of interest" description="Disordered" evidence="4">
    <location>
        <begin position="1"/>
        <end position="147"/>
    </location>
</feature>
<dbReference type="SMART" id="SM00335">
    <property type="entry name" value="ANX"/>
    <property type="match status" value="4"/>
</dbReference>
<dbReference type="GO" id="GO:0005737">
    <property type="term" value="C:cytoplasm"/>
    <property type="evidence" value="ECO:0007669"/>
    <property type="project" value="TreeGrafter"/>
</dbReference>
<evidence type="ECO:0000256" key="4">
    <source>
        <dbReference type="SAM" id="MobiDB-lite"/>
    </source>
</evidence>
<feature type="compositionally biased region" description="Low complexity" evidence="4">
    <location>
        <begin position="84"/>
        <end position="99"/>
    </location>
</feature>
<dbReference type="PANTHER" id="PTHR10502:SF102">
    <property type="entry name" value="ANNEXIN B11"/>
    <property type="match status" value="1"/>
</dbReference>
<protein>
    <recommendedName>
        <fullName evidence="7">Annexin</fullName>
    </recommendedName>
</protein>
<evidence type="ECO:0008006" key="7">
    <source>
        <dbReference type="Google" id="ProtNLM"/>
    </source>
</evidence>
<comment type="caution">
    <text evidence="5">The sequence shown here is derived from an EMBL/GenBank/DDBJ whole genome shotgun (WGS) entry which is preliminary data.</text>
</comment>
<comment type="similarity">
    <text evidence="1">Belongs to the annexin family.</text>
</comment>
<dbReference type="OrthoDB" id="37886at2759"/>
<evidence type="ECO:0000256" key="2">
    <source>
        <dbReference type="ARBA" id="ARBA00022737"/>
    </source>
</evidence>
<dbReference type="AlphaFoldDB" id="A0A8H7A489"/>
<dbReference type="Gene3D" id="1.10.220.10">
    <property type="entry name" value="Annexin"/>
    <property type="match status" value="4"/>
</dbReference>
<dbReference type="GO" id="GO:0005634">
    <property type="term" value="C:nucleus"/>
    <property type="evidence" value="ECO:0007669"/>
    <property type="project" value="TreeGrafter"/>
</dbReference>
<evidence type="ECO:0000313" key="5">
    <source>
        <dbReference type="EMBL" id="KAF7502278.1"/>
    </source>
</evidence>
<feature type="compositionally biased region" description="Low complexity" evidence="4">
    <location>
        <begin position="116"/>
        <end position="138"/>
    </location>
</feature>
<organism evidence="5 6">
    <name type="scientific">Endocarpon pusillum</name>
    <dbReference type="NCBI Taxonomy" id="364733"/>
    <lineage>
        <taxon>Eukaryota</taxon>
        <taxon>Fungi</taxon>
        <taxon>Dikarya</taxon>
        <taxon>Ascomycota</taxon>
        <taxon>Pezizomycotina</taxon>
        <taxon>Eurotiomycetes</taxon>
        <taxon>Chaetothyriomycetidae</taxon>
        <taxon>Verrucariales</taxon>
        <taxon>Verrucariaceae</taxon>
        <taxon>Endocarpon</taxon>
    </lineage>
</organism>
<gene>
    <name evidence="5" type="ORF">GJ744_006179</name>
</gene>
<dbReference type="InterPro" id="IPR037104">
    <property type="entry name" value="Annexin_sf"/>
</dbReference>
<dbReference type="SUPFAM" id="SSF47874">
    <property type="entry name" value="Annexin"/>
    <property type="match status" value="1"/>
</dbReference>
<dbReference type="GO" id="GO:0005509">
    <property type="term" value="F:calcium ion binding"/>
    <property type="evidence" value="ECO:0007669"/>
    <property type="project" value="InterPro"/>
</dbReference>
<proteinExistence type="inferred from homology"/>
<dbReference type="Pfam" id="PF00191">
    <property type="entry name" value="Annexin"/>
    <property type="match status" value="4"/>
</dbReference>
<dbReference type="PRINTS" id="PR01813">
    <property type="entry name" value="ANNEXINFUNGI"/>
</dbReference>
<dbReference type="PROSITE" id="PS51897">
    <property type="entry name" value="ANNEXIN_2"/>
    <property type="match status" value="4"/>
</dbReference>
<keyword evidence="3" id="KW-0041">Annexin</keyword>
<dbReference type="GO" id="GO:0001786">
    <property type="term" value="F:phosphatidylserine binding"/>
    <property type="evidence" value="ECO:0007669"/>
    <property type="project" value="TreeGrafter"/>
</dbReference>
<evidence type="ECO:0000256" key="1">
    <source>
        <dbReference type="ARBA" id="ARBA00007831"/>
    </source>
</evidence>
<dbReference type="InterPro" id="IPR001464">
    <property type="entry name" value="Annexin"/>
</dbReference>
<evidence type="ECO:0000256" key="3">
    <source>
        <dbReference type="ARBA" id="ARBA00023216"/>
    </source>
</evidence>
<dbReference type="PANTHER" id="PTHR10502">
    <property type="entry name" value="ANNEXIN"/>
    <property type="match status" value="1"/>
</dbReference>
<keyword evidence="6" id="KW-1185">Reference proteome</keyword>
<sequence length="478" mass="52193">MSYGSYPAQQGGPPPSHSPQPGYGPPTSPYNQAAHQYNQAPPQASYPPPMGYPPQGYPPSQQRSNAPPGGGYPPPQGGYGGPPAQGQWGQPFPQPGYGQAPPPGPYGQAPPPTPPYSGSFPPQPQAYAQGGQFPPVQQGGYGMPPTPQYPPQPMVGAPALPSPGYDPHHVVPVDMTSTADTIRAAMKGFGTDDKTLINALAKLDPIQIAGLQQAYTTRIRRDLEKDITSETSGYYREALLAIVRGPLLHDVYCVRKAIKGIGTNEDMLSDVLVGRSNADMRAIQAAYQQTFRKDMVTEVADDLSLDTKQHFKMIMAATRNEESSPVNPQQLEQDLNSLYEATEGKVGTAKLQICEILTNRSDGQIRAIAQQYQQRFQRSLDAVIRSKLSGHMEETLLLQLAKATDRAMSDATQLEAAMKGMGTKDELLIQRVVRAHWNRQHLEQVKGAYRHKYHKALVDRVKGETSGHYKELMEKCLT</sequence>
<feature type="compositionally biased region" description="Pro residues" evidence="4">
    <location>
        <begin position="44"/>
        <end position="57"/>
    </location>
</feature>
<dbReference type="EMBL" id="JAACFV010000279">
    <property type="protein sequence ID" value="KAF7502278.1"/>
    <property type="molecule type" value="Genomic_DNA"/>
</dbReference>
<name>A0A8H7A489_9EURO</name>
<dbReference type="GO" id="GO:0012506">
    <property type="term" value="C:vesicle membrane"/>
    <property type="evidence" value="ECO:0007669"/>
    <property type="project" value="TreeGrafter"/>
</dbReference>
<evidence type="ECO:0000313" key="6">
    <source>
        <dbReference type="Proteomes" id="UP000606974"/>
    </source>
</evidence>
<feature type="compositionally biased region" description="Pro residues" evidence="4">
    <location>
        <begin position="12"/>
        <end position="28"/>
    </location>
</feature>
<dbReference type="InterPro" id="IPR018502">
    <property type="entry name" value="Annexin_repeat"/>
</dbReference>
<dbReference type="InterPro" id="IPR009117">
    <property type="entry name" value="ANX14"/>
</dbReference>
<dbReference type="Proteomes" id="UP000606974">
    <property type="component" value="Unassembled WGS sequence"/>
</dbReference>
<dbReference type="GO" id="GO:0005886">
    <property type="term" value="C:plasma membrane"/>
    <property type="evidence" value="ECO:0007669"/>
    <property type="project" value="TreeGrafter"/>
</dbReference>
<dbReference type="PRINTS" id="PR00196">
    <property type="entry name" value="ANNEXIN"/>
</dbReference>
<keyword evidence="2" id="KW-0677">Repeat</keyword>
<accession>A0A8H7A489</accession>
<feature type="compositionally biased region" description="Pro residues" evidence="4">
    <location>
        <begin position="100"/>
        <end position="115"/>
    </location>
</feature>
<dbReference type="GO" id="GO:0005544">
    <property type="term" value="F:calcium-dependent phospholipid binding"/>
    <property type="evidence" value="ECO:0007669"/>
    <property type="project" value="InterPro"/>
</dbReference>
<reference evidence="5" key="1">
    <citation type="submission" date="2020-02" db="EMBL/GenBank/DDBJ databases">
        <authorList>
            <person name="Palmer J.M."/>
        </authorList>
    </citation>
    <scope>NUCLEOTIDE SEQUENCE</scope>
    <source>
        <strain evidence="5">EPUS1.4</strain>
        <tissue evidence="5">Thallus</tissue>
    </source>
</reference>